<sequence>MLFFKDLHLKYIFNKNKSEDLNKIIRKININLLFIGCLAIY</sequence>
<dbReference type="AlphaFoldDB" id="B6WBG3"/>
<name>B6WBG3_9FIRM</name>
<proteinExistence type="predicted"/>
<reference evidence="1 2" key="2">
    <citation type="submission" date="2008-10" db="EMBL/GenBank/DDBJ databases">
        <title>Draft genome sequence of Anaerococcus hydrogenalis (DSM 7454).</title>
        <authorList>
            <person name="Sudarsanam P."/>
            <person name="Ley R."/>
            <person name="Guruge J."/>
            <person name="Turnbaugh P.J."/>
            <person name="Mahowald M."/>
            <person name="Liep D."/>
            <person name="Gordon J."/>
        </authorList>
    </citation>
    <scope>NUCLEOTIDE SEQUENCE [LARGE SCALE GENOMIC DNA]</scope>
    <source>
        <strain evidence="1 2">DSM 7454</strain>
    </source>
</reference>
<protein>
    <submittedName>
        <fullName evidence="1">Uncharacterized protein</fullName>
    </submittedName>
</protein>
<evidence type="ECO:0000313" key="2">
    <source>
        <dbReference type="Proteomes" id="UP000005451"/>
    </source>
</evidence>
<organism evidence="1 2">
    <name type="scientific">Anaerococcus hydrogenalis DSM 7454</name>
    <dbReference type="NCBI Taxonomy" id="561177"/>
    <lineage>
        <taxon>Bacteria</taxon>
        <taxon>Bacillati</taxon>
        <taxon>Bacillota</taxon>
        <taxon>Tissierellia</taxon>
        <taxon>Tissierellales</taxon>
        <taxon>Peptoniphilaceae</taxon>
        <taxon>Anaerococcus</taxon>
    </lineage>
</organism>
<accession>B6WBG3</accession>
<evidence type="ECO:0000313" key="1">
    <source>
        <dbReference type="EMBL" id="EEB35175.1"/>
    </source>
</evidence>
<dbReference type="Proteomes" id="UP000005451">
    <property type="component" value="Unassembled WGS sequence"/>
</dbReference>
<gene>
    <name evidence="1" type="ORF">ANHYDRO_01946</name>
</gene>
<dbReference type="EMBL" id="ABXA01000047">
    <property type="protein sequence ID" value="EEB35175.1"/>
    <property type="molecule type" value="Genomic_DNA"/>
</dbReference>
<comment type="caution">
    <text evidence="1">The sequence shown here is derived from an EMBL/GenBank/DDBJ whole genome shotgun (WGS) entry which is preliminary data.</text>
</comment>
<reference evidence="1 2" key="1">
    <citation type="submission" date="2008-09" db="EMBL/GenBank/DDBJ databases">
        <authorList>
            <person name="Fulton L."/>
            <person name="Clifton S."/>
            <person name="Fulton B."/>
            <person name="Xu J."/>
            <person name="Minx P."/>
            <person name="Pepin K.H."/>
            <person name="Johnson M."/>
            <person name="Thiruvilangam P."/>
            <person name="Bhonagiri V."/>
            <person name="Nash W.E."/>
            <person name="Mardis E.R."/>
            <person name="Wilson R.K."/>
        </authorList>
    </citation>
    <scope>NUCLEOTIDE SEQUENCE [LARGE SCALE GENOMIC DNA]</scope>
    <source>
        <strain evidence="1 2">DSM 7454</strain>
    </source>
</reference>